<feature type="compositionally biased region" description="Low complexity" evidence="1">
    <location>
        <begin position="251"/>
        <end position="265"/>
    </location>
</feature>
<dbReference type="EMBL" id="JACCHK010000001">
    <property type="protein sequence ID" value="NYH42846.1"/>
    <property type="molecule type" value="Genomic_DNA"/>
</dbReference>
<dbReference type="SUPFAM" id="SSF46785">
    <property type="entry name" value="Winged helix' DNA-binding domain"/>
    <property type="match status" value="1"/>
</dbReference>
<organism evidence="3 4">
    <name type="scientific">Micromonospora jinlongensis</name>
    <dbReference type="NCBI Taxonomy" id="1287877"/>
    <lineage>
        <taxon>Bacteria</taxon>
        <taxon>Bacillati</taxon>
        <taxon>Actinomycetota</taxon>
        <taxon>Actinomycetes</taxon>
        <taxon>Micromonosporales</taxon>
        <taxon>Micromonosporaceae</taxon>
        <taxon>Micromonospora</taxon>
    </lineage>
</organism>
<evidence type="ECO:0000313" key="3">
    <source>
        <dbReference type="EMBL" id="NYH42846.1"/>
    </source>
</evidence>
<dbReference type="Proteomes" id="UP000523545">
    <property type="component" value="Unassembled WGS sequence"/>
</dbReference>
<keyword evidence="4" id="KW-1185">Reference proteome</keyword>
<evidence type="ECO:0000259" key="2">
    <source>
        <dbReference type="Pfam" id="PF03551"/>
    </source>
</evidence>
<name>A0A7Y9X0A3_9ACTN</name>
<accession>A0A7Y9X0A3</accession>
<comment type="caution">
    <text evidence="3">The sequence shown here is derived from an EMBL/GenBank/DDBJ whole genome shotgun (WGS) entry which is preliminary data.</text>
</comment>
<dbReference type="InterPro" id="IPR052509">
    <property type="entry name" value="Metal_resp_DNA-bind_regulator"/>
</dbReference>
<dbReference type="InterPro" id="IPR036390">
    <property type="entry name" value="WH_DNA-bd_sf"/>
</dbReference>
<proteinExistence type="predicted"/>
<dbReference type="RefSeq" id="WP_343059804.1">
    <property type="nucleotide sequence ID" value="NZ_JACCHK010000001.1"/>
</dbReference>
<dbReference type="Pfam" id="PF03551">
    <property type="entry name" value="PadR"/>
    <property type="match status" value="1"/>
</dbReference>
<evidence type="ECO:0000256" key="1">
    <source>
        <dbReference type="SAM" id="MobiDB-lite"/>
    </source>
</evidence>
<feature type="domain" description="Transcription regulator PadR N-terminal" evidence="2">
    <location>
        <begin position="15"/>
        <end position="89"/>
    </location>
</feature>
<dbReference type="GO" id="GO:0003677">
    <property type="term" value="F:DNA binding"/>
    <property type="evidence" value="ECO:0007669"/>
    <property type="project" value="UniProtKB-KW"/>
</dbReference>
<feature type="compositionally biased region" description="Polar residues" evidence="1">
    <location>
        <begin position="214"/>
        <end position="227"/>
    </location>
</feature>
<protein>
    <submittedName>
        <fullName evidence="3">DNA-binding PadR family transcriptional regulator</fullName>
    </submittedName>
</protein>
<dbReference type="PANTHER" id="PTHR33169:SF14">
    <property type="entry name" value="TRANSCRIPTIONAL REGULATOR RV3488"/>
    <property type="match status" value="1"/>
</dbReference>
<feature type="region of interest" description="Disordered" evidence="1">
    <location>
        <begin position="206"/>
        <end position="272"/>
    </location>
</feature>
<evidence type="ECO:0000313" key="4">
    <source>
        <dbReference type="Proteomes" id="UP000523545"/>
    </source>
</evidence>
<keyword evidence="3" id="KW-0238">DNA-binding</keyword>
<dbReference type="InterPro" id="IPR036388">
    <property type="entry name" value="WH-like_DNA-bd_sf"/>
</dbReference>
<dbReference type="AlphaFoldDB" id="A0A7Y9X0A3"/>
<sequence>MQKRRKVGNLLALAVLSALVQRPMHPYEIATALRAWGKDQDMEFKWGSFYTVIRNMDKHRMIEAVESVREGRRPERTVYRITDLGRAELVDWARELVSTPMPEHPRFRAGLSVLAALHPDEAAALLRQRLDLLEDVIRQDREALDAHLREVPRLFLVESEYDLAMRDAEASWLRGLLAELTSGSYPGLDTWRAFHETGEMSAELTELAERTTTPKTNAESTDTTSAPKANAESAEKTSTSKANAESAGAETTGVDTTTPKTSTPTASSREAD</sequence>
<dbReference type="Gene3D" id="1.10.10.10">
    <property type="entry name" value="Winged helix-like DNA-binding domain superfamily/Winged helix DNA-binding domain"/>
    <property type="match status" value="1"/>
</dbReference>
<reference evidence="3 4" key="1">
    <citation type="submission" date="2020-07" db="EMBL/GenBank/DDBJ databases">
        <title>Sequencing the genomes of 1000 actinobacteria strains.</title>
        <authorList>
            <person name="Klenk H.-P."/>
        </authorList>
    </citation>
    <scope>NUCLEOTIDE SEQUENCE [LARGE SCALE GENOMIC DNA]</scope>
    <source>
        <strain evidence="3 4">DSM 45876</strain>
    </source>
</reference>
<gene>
    <name evidence="3" type="ORF">HNR22_002573</name>
</gene>
<dbReference type="InterPro" id="IPR005149">
    <property type="entry name" value="Tscrpt_reg_PadR_N"/>
</dbReference>
<dbReference type="PANTHER" id="PTHR33169">
    <property type="entry name" value="PADR-FAMILY TRANSCRIPTIONAL REGULATOR"/>
    <property type="match status" value="1"/>
</dbReference>